<dbReference type="GO" id="GO:0005509">
    <property type="term" value="F:calcium ion binding"/>
    <property type="evidence" value="ECO:0007669"/>
    <property type="project" value="InterPro"/>
</dbReference>
<evidence type="ECO:0000313" key="4">
    <source>
        <dbReference type="Proteomes" id="UP000585681"/>
    </source>
</evidence>
<evidence type="ECO:0000256" key="1">
    <source>
        <dbReference type="SAM" id="SignalP"/>
    </source>
</evidence>
<dbReference type="RefSeq" id="WP_054539116.1">
    <property type="nucleotide sequence ID" value="NZ_JACIEQ010000006.1"/>
</dbReference>
<dbReference type="Proteomes" id="UP000585681">
    <property type="component" value="Unassembled WGS sequence"/>
</dbReference>
<proteinExistence type="predicted"/>
<evidence type="ECO:0000259" key="2">
    <source>
        <dbReference type="PROSITE" id="PS50222"/>
    </source>
</evidence>
<comment type="caution">
    <text evidence="3">The sequence shown here is derived from an EMBL/GenBank/DDBJ whole genome shotgun (WGS) entry which is preliminary data.</text>
</comment>
<organism evidence="3 4">
    <name type="scientific">Actibacterium naphthalenivorans</name>
    <dbReference type="NCBI Taxonomy" id="1614693"/>
    <lineage>
        <taxon>Bacteria</taxon>
        <taxon>Pseudomonadati</taxon>
        <taxon>Pseudomonadota</taxon>
        <taxon>Alphaproteobacteria</taxon>
        <taxon>Rhodobacterales</taxon>
        <taxon>Roseobacteraceae</taxon>
        <taxon>Actibacterium</taxon>
    </lineage>
</organism>
<dbReference type="Pfam" id="PF13202">
    <property type="entry name" value="EF-hand_5"/>
    <property type="match status" value="1"/>
</dbReference>
<accession>A0A840CK42</accession>
<keyword evidence="1" id="KW-0732">Signal</keyword>
<gene>
    <name evidence="3" type="ORF">GGR17_003384</name>
</gene>
<dbReference type="PROSITE" id="PS00018">
    <property type="entry name" value="EF_HAND_1"/>
    <property type="match status" value="2"/>
</dbReference>
<protein>
    <recommendedName>
        <fullName evidence="2">EF-hand domain-containing protein</fullName>
    </recommendedName>
</protein>
<dbReference type="InterPro" id="IPR018247">
    <property type="entry name" value="EF_Hand_1_Ca_BS"/>
</dbReference>
<feature type="chain" id="PRO_5032910453" description="EF-hand domain-containing protein" evidence="1">
    <location>
        <begin position="21"/>
        <end position="81"/>
    </location>
</feature>
<dbReference type="EMBL" id="JACIEQ010000006">
    <property type="protein sequence ID" value="MBB4023549.1"/>
    <property type="molecule type" value="Genomic_DNA"/>
</dbReference>
<feature type="domain" description="EF-hand" evidence="2">
    <location>
        <begin position="24"/>
        <end position="50"/>
    </location>
</feature>
<feature type="signal peptide" evidence="1">
    <location>
        <begin position="1"/>
        <end position="20"/>
    </location>
</feature>
<dbReference type="Gene3D" id="1.10.238.10">
    <property type="entry name" value="EF-hand"/>
    <property type="match status" value="1"/>
</dbReference>
<name>A0A840CK42_9RHOB</name>
<dbReference type="PROSITE" id="PS50222">
    <property type="entry name" value="EF_HAND_2"/>
    <property type="match status" value="1"/>
</dbReference>
<reference evidence="3" key="1">
    <citation type="submission" date="2020-08" db="EMBL/GenBank/DDBJ databases">
        <title>Genomic Encyclopedia of Type Strains, Phase IV (KMG-IV): sequencing the most valuable type-strain genomes for metagenomic binning, comparative biology and taxonomic classification.</title>
        <authorList>
            <person name="Goeker M."/>
        </authorList>
    </citation>
    <scope>NUCLEOTIDE SEQUENCE [LARGE SCALE GENOMIC DNA]</scope>
    <source>
        <strain evidence="3">DSM 105040</strain>
    </source>
</reference>
<dbReference type="SUPFAM" id="SSF47473">
    <property type="entry name" value="EF-hand"/>
    <property type="match status" value="1"/>
</dbReference>
<evidence type="ECO:0000313" key="3">
    <source>
        <dbReference type="EMBL" id="MBB4023549.1"/>
    </source>
</evidence>
<sequence length="81" mass="8346">MKLKITILTATLALSGAALAAGDFAAFDSDGDGKLSMEEMLVAYPDLTEEEFAGIDTDGDGFLNEGEVAAAEEGGELPMSE</sequence>
<dbReference type="AlphaFoldDB" id="A0A840CK42"/>
<keyword evidence="4" id="KW-1185">Reference proteome</keyword>
<dbReference type="InterPro" id="IPR002048">
    <property type="entry name" value="EF_hand_dom"/>
</dbReference>
<dbReference type="InterPro" id="IPR011992">
    <property type="entry name" value="EF-hand-dom_pair"/>
</dbReference>